<feature type="domain" description="ABC3 transporter permease C-terminal" evidence="15">
    <location>
        <begin position="218"/>
        <end position="328"/>
    </location>
</feature>
<evidence type="ECO:0000259" key="15">
    <source>
        <dbReference type="Pfam" id="PF02687"/>
    </source>
</evidence>
<sequence>MANREPVKRGAERHQRPQEAAVQPAPQSKGAAKHKVDLAAQSKSWIRHHKQTARDSFQRLRTTPLPSLMTLAVLAIALALPGLMFVGLKNIHQLSGEWKGDPKISLYLQKTLPDEAAEQFSQTMLLRADLAAVELVTKDQGLHEFQRISGFSDVIGFLNKNPLPAVVVVQPVDNSKANLVSLQTELGALAEVDEAVLDMVWVERLASFVELANRVVLVLGALLALSVLLVVGNTIRLSIENRKDEIQVAKLVGATDSWVKRPFIYTGFWFGLIGALVAWLFVQISLLLIQEPVGQLAALYQSGFELQGLGFTDSLILLLTGVVLGLIGAKLAVGRHLKEIEPQ</sequence>
<evidence type="ECO:0000256" key="2">
    <source>
        <dbReference type="ARBA" id="ARBA00007379"/>
    </source>
</evidence>
<evidence type="ECO:0000313" key="18">
    <source>
        <dbReference type="Proteomes" id="UP000002171"/>
    </source>
</evidence>
<dbReference type="PANTHER" id="PTHR47755:SF1">
    <property type="entry name" value="CELL DIVISION PROTEIN FTSX"/>
    <property type="match status" value="1"/>
</dbReference>
<comment type="subcellular location">
    <subcellularLocation>
        <location evidence="1">Cell inner membrane</location>
        <topology evidence="1">Multi-pass membrane protein</topology>
    </subcellularLocation>
</comment>
<evidence type="ECO:0000256" key="3">
    <source>
        <dbReference type="ARBA" id="ARBA00011160"/>
    </source>
</evidence>
<dbReference type="GO" id="GO:0005886">
    <property type="term" value="C:plasma membrane"/>
    <property type="evidence" value="ECO:0007669"/>
    <property type="project" value="UniProtKB-SubCell"/>
</dbReference>
<dbReference type="OrthoDB" id="9813411at2"/>
<dbReference type="Proteomes" id="UP000002171">
    <property type="component" value="Unassembled WGS sequence"/>
</dbReference>
<dbReference type="RefSeq" id="WP_007021779.1">
    <property type="nucleotide sequence ID" value="NZ_CH724126.1"/>
</dbReference>
<evidence type="ECO:0000256" key="14">
    <source>
        <dbReference type="SAM" id="Phobius"/>
    </source>
</evidence>
<evidence type="ECO:0000256" key="7">
    <source>
        <dbReference type="ARBA" id="ARBA00022618"/>
    </source>
</evidence>
<proteinExistence type="inferred from homology"/>
<evidence type="ECO:0000256" key="10">
    <source>
        <dbReference type="ARBA" id="ARBA00023136"/>
    </source>
</evidence>
<dbReference type="InterPro" id="IPR003838">
    <property type="entry name" value="ABC3_permease_C"/>
</dbReference>
<evidence type="ECO:0000256" key="4">
    <source>
        <dbReference type="ARBA" id="ARBA00021907"/>
    </source>
</evidence>
<comment type="subunit">
    <text evidence="3">Forms a membrane-associated complex with FtsE.</text>
</comment>
<evidence type="ECO:0000256" key="8">
    <source>
        <dbReference type="ARBA" id="ARBA00022692"/>
    </source>
</evidence>
<protein>
    <recommendedName>
        <fullName evidence="4 12">Cell division protein FtsX</fullName>
    </recommendedName>
</protein>
<comment type="caution">
    <text evidence="17">The sequence shown here is derived from an EMBL/GenBank/DDBJ whole genome shotgun (WGS) entry which is preliminary data.</text>
</comment>
<feature type="transmembrane region" description="Helical" evidence="14">
    <location>
        <begin position="268"/>
        <end position="289"/>
    </location>
</feature>
<comment type="similarity">
    <text evidence="2 12">Belongs to the ABC-4 integral membrane protein family. FtsX subfamily.</text>
</comment>
<keyword evidence="10 12" id="KW-0472">Membrane</keyword>
<accession>A0A7U8C8Y7</accession>
<feature type="transmembrane region" description="Helical" evidence="14">
    <location>
        <begin position="215"/>
        <end position="235"/>
    </location>
</feature>
<keyword evidence="11 12" id="KW-0131">Cell cycle</keyword>
<keyword evidence="9 14" id="KW-1133">Transmembrane helix</keyword>
<comment type="function">
    <text evidence="12">Part of the ABC transporter FtsEX involved in cellular division.</text>
</comment>
<keyword evidence="18" id="KW-1185">Reference proteome</keyword>
<feature type="transmembrane region" description="Helical" evidence="14">
    <location>
        <begin position="309"/>
        <end position="333"/>
    </location>
</feature>
<keyword evidence="5 12" id="KW-1003">Cell membrane</keyword>
<evidence type="ECO:0000256" key="5">
    <source>
        <dbReference type="ARBA" id="ARBA00022475"/>
    </source>
</evidence>
<evidence type="ECO:0000259" key="16">
    <source>
        <dbReference type="Pfam" id="PF18075"/>
    </source>
</evidence>
<dbReference type="InterPro" id="IPR040690">
    <property type="entry name" value="FtsX_ECD"/>
</dbReference>
<organism evidence="17 18">
    <name type="scientific">Neptuniibacter caesariensis</name>
    <dbReference type="NCBI Taxonomy" id="207954"/>
    <lineage>
        <taxon>Bacteria</taxon>
        <taxon>Pseudomonadati</taxon>
        <taxon>Pseudomonadota</taxon>
        <taxon>Gammaproteobacteria</taxon>
        <taxon>Oceanospirillales</taxon>
        <taxon>Oceanospirillaceae</taxon>
        <taxon>Neptuniibacter</taxon>
    </lineage>
</organism>
<keyword evidence="8 14" id="KW-0812">Transmembrane</keyword>
<keyword evidence="6 12" id="KW-0997">Cell inner membrane</keyword>
<dbReference type="Pfam" id="PF02687">
    <property type="entry name" value="FtsX"/>
    <property type="match status" value="1"/>
</dbReference>
<evidence type="ECO:0000256" key="1">
    <source>
        <dbReference type="ARBA" id="ARBA00004429"/>
    </source>
</evidence>
<dbReference type="Pfam" id="PF18075">
    <property type="entry name" value="FtsX_ECD"/>
    <property type="match status" value="1"/>
</dbReference>
<dbReference type="GO" id="GO:0051301">
    <property type="term" value="P:cell division"/>
    <property type="evidence" value="ECO:0007669"/>
    <property type="project" value="UniProtKB-KW"/>
</dbReference>
<dbReference type="Gene3D" id="3.30.70.3040">
    <property type="match status" value="1"/>
</dbReference>
<keyword evidence="7 12" id="KW-0132">Cell division</keyword>
<feature type="compositionally biased region" description="Basic and acidic residues" evidence="13">
    <location>
        <begin position="1"/>
        <end position="17"/>
    </location>
</feature>
<dbReference type="InterPro" id="IPR004513">
    <property type="entry name" value="FtsX"/>
</dbReference>
<evidence type="ECO:0000256" key="6">
    <source>
        <dbReference type="ARBA" id="ARBA00022519"/>
    </source>
</evidence>
<dbReference type="EMBL" id="AAOW01000002">
    <property type="protein sequence ID" value="EAR62761.1"/>
    <property type="molecule type" value="Genomic_DNA"/>
</dbReference>
<evidence type="ECO:0000256" key="11">
    <source>
        <dbReference type="ARBA" id="ARBA00023306"/>
    </source>
</evidence>
<feature type="transmembrane region" description="Helical" evidence="14">
    <location>
        <begin position="68"/>
        <end position="88"/>
    </location>
</feature>
<dbReference type="GO" id="GO:0032153">
    <property type="term" value="C:cell division site"/>
    <property type="evidence" value="ECO:0007669"/>
    <property type="project" value="TreeGrafter"/>
</dbReference>
<evidence type="ECO:0000256" key="13">
    <source>
        <dbReference type="SAM" id="MobiDB-lite"/>
    </source>
</evidence>
<reference evidence="17 18" key="1">
    <citation type="submission" date="2006-02" db="EMBL/GenBank/DDBJ databases">
        <authorList>
            <person name="Pinhassi J."/>
            <person name="Pedros-Alio C."/>
            <person name="Ferriera S."/>
            <person name="Johnson J."/>
            <person name="Kravitz S."/>
            <person name="Halpern A."/>
            <person name="Remington K."/>
            <person name="Beeson K."/>
            <person name="Tran B."/>
            <person name="Rogers Y.-H."/>
            <person name="Friedman R."/>
            <person name="Venter J.C."/>
        </authorList>
    </citation>
    <scope>NUCLEOTIDE SEQUENCE [LARGE SCALE GENOMIC DNA]</scope>
    <source>
        <strain evidence="17 18">MED92</strain>
    </source>
</reference>
<dbReference type="NCBIfam" id="TIGR00439">
    <property type="entry name" value="FtsX_Gneg"/>
    <property type="match status" value="1"/>
</dbReference>
<feature type="region of interest" description="Disordered" evidence="13">
    <location>
        <begin position="1"/>
        <end position="33"/>
    </location>
</feature>
<dbReference type="AlphaFoldDB" id="A0A7U8C8Y7"/>
<evidence type="ECO:0000313" key="17">
    <source>
        <dbReference type="EMBL" id="EAR62761.1"/>
    </source>
</evidence>
<dbReference type="PIRSF" id="PIRSF003097">
    <property type="entry name" value="FtsX"/>
    <property type="match status" value="1"/>
</dbReference>
<gene>
    <name evidence="17" type="ORF">MED92_06568</name>
</gene>
<dbReference type="PANTHER" id="PTHR47755">
    <property type="entry name" value="CELL DIVISION PROTEIN FTSX"/>
    <property type="match status" value="1"/>
</dbReference>
<feature type="domain" description="FtsX extracellular" evidence="16">
    <location>
        <begin position="103"/>
        <end position="194"/>
    </location>
</feature>
<dbReference type="InterPro" id="IPR047590">
    <property type="entry name" value="FtsX_proteobact-type"/>
</dbReference>
<evidence type="ECO:0000256" key="12">
    <source>
        <dbReference type="PIRNR" id="PIRNR003097"/>
    </source>
</evidence>
<evidence type="ECO:0000256" key="9">
    <source>
        <dbReference type="ARBA" id="ARBA00022989"/>
    </source>
</evidence>
<name>A0A7U8C8Y7_NEPCE</name>